<dbReference type="EMBL" id="CM046400">
    <property type="protein sequence ID" value="KAI8524209.1"/>
    <property type="molecule type" value="Genomic_DNA"/>
</dbReference>
<keyword evidence="2" id="KW-1185">Reference proteome</keyword>
<dbReference type="Proteomes" id="UP001062846">
    <property type="component" value="Chromosome 13"/>
</dbReference>
<evidence type="ECO:0000313" key="2">
    <source>
        <dbReference type="Proteomes" id="UP001062846"/>
    </source>
</evidence>
<reference evidence="1" key="1">
    <citation type="submission" date="2022-02" db="EMBL/GenBank/DDBJ databases">
        <title>Plant Genome Project.</title>
        <authorList>
            <person name="Zhang R.-G."/>
        </authorList>
    </citation>
    <scope>NUCLEOTIDE SEQUENCE</scope>
    <source>
        <strain evidence="1">AT1</strain>
    </source>
</reference>
<name>A0ACC0L740_RHOML</name>
<accession>A0ACC0L740</accession>
<gene>
    <name evidence="1" type="ORF">RHMOL_Rhmol13G0132400</name>
</gene>
<organism evidence="1 2">
    <name type="scientific">Rhododendron molle</name>
    <name type="common">Chinese azalea</name>
    <name type="synonym">Azalea mollis</name>
    <dbReference type="NCBI Taxonomy" id="49168"/>
    <lineage>
        <taxon>Eukaryota</taxon>
        <taxon>Viridiplantae</taxon>
        <taxon>Streptophyta</taxon>
        <taxon>Embryophyta</taxon>
        <taxon>Tracheophyta</taxon>
        <taxon>Spermatophyta</taxon>
        <taxon>Magnoliopsida</taxon>
        <taxon>eudicotyledons</taxon>
        <taxon>Gunneridae</taxon>
        <taxon>Pentapetalae</taxon>
        <taxon>asterids</taxon>
        <taxon>Ericales</taxon>
        <taxon>Ericaceae</taxon>
        <taxon>Ericoideae</taxon>
        <taxon>Rhodoreae</taxon>
        <taxon>Rhododendron</taxon>
    </lineage>
</organism>
<comment type="caution">
    <text evidence="1">The sequence shown here is derived from an EMBL/GenBank/DDBJ whole genome shotgun (WGS) entry which is preliminary data.</text>
</comment>
<evidence type="ECO:0000313" key="1">
    <source>
        <dbReference type="EMBL" id="KAI8524209.1"/>
    </source>
</evidence>
<sequence length="77" mass="9007">MVPVLLSFMVLPLRFYLNVLTYTCCAERELAACDCIRSVKRTKMNAGRKESLVYVHYNHQLFTHEAKKIIRDVSELE</sequence>
<protein>
    <submittedName>
        <fullName evidence="1">Uncharacterized protein</fullName>
    </submittedName>
</protein>
<proteinExistence type="predicted"/>